<dbReference type="GeneID" id="37038745"/>
<protein>
    <submittedName>
        <fullName evidence="2">Uncharacterized protein</fullName>
    </submittedName>
</protein>
<keyword evidence="1" id="KW-0175">Coiled coil</keyword>
<dbReference type="AlphaFoldDB" id="A0A316W4H0"/>
<accession>A0A316W4H0</accession>
<proteinExistence type="predicted"/>
<dbReference type="InParanoid" id="A0A316W4H0"/>
<name>A0A316W4H0_9BASI</name>
<gene>
    <name evidence="2" type="ORF">IE81DRAFT_364639</name>
</gene>
<evidence type="ECO:0000256" key="1">
    <source>
        <dbReference type="SAM" id="Coils"/>
    </source>
</evidence>
<reference evidence="2 3" key="1">
    <citation type="journal article" date="2018" name="Mol. Biol. Evol.">
        <title>Broad Genomic Sampling Reveals a Smut Pathogenic Ancestry of the Fungal Clade Ustilaginomycotina.</title>
        <authorList>
            <person name="Kijpornyongpan T."/>
            <person name="Mondo S.J."/>
            <person name="Barry K."/>
            <person name="Sandor L."/>
            <person name="Lee J."/>
            <person name="Lipzen A."/>
            <person name="Pangilinan J."/>
            <person name="LaButti K."/>
            <person name="Hainaut M."/>
            <person name="Henrissat B."/>
            <person name="Grigoriev I.V."/>
            <person name="Spatafora J.W."/>
            <person name="Aime M.C."/>
        </authorList>
    </citation>
    <scope>NUCLEOTIDE SEQUENCE [LARGE SCALE GENOMIC DNA]</scope>
    <source>
        <strain evidence="2 3">MCA 4658</strain>
    </source>
</reference>
<dbReference type="EMBL" id="KZ819359">
    <property type="protein sequence ID" value="PWN44639.1"/>
    <property type="molecule type" value="Genomic_DNA"/>
</dbReference>
<dbReference type="Proteomes" id="UP000245783">
    <property type="component" value="Unassembled WGS sequence"/>
</dbReference>
<evidence type="ECO:0000313" key="3">
    <source>
        <dbReference type="Proteomes" id="UP000245783"/>
    </source>
</evidence>
<dbReference type="Gene3D" id="1.10.287.1490">
    <property type="match status" value="1"/>
</dbReference>
<feature type="coiled-coil region" evidence="1">
    <location>
        <begin position="36"/>
        <end position="151"/>
    </location>
</feature>
<organism evidence="2 3">
    <name type="scientific">Ceraceosorus guamensis</name>
    <dbReference type="NCBI Taxonomy" id="1522189"/>
    <lineage>
        <taxon>Eukaryota</taxon>
        <taxon>Fungi</taxon>
        <taxon>Dikarya</taxon>
        <taxon>Basidiomycota</taxon>
        <taxon>Ustilaginomycotina</taxon>
        <taxon>Exobasidiomycetes</taxon>
        <taxon>Ceraceosorales</taxon>
        <taxon>Ceraceosoraceae</taxon>
        <taxon>Ceraceosorus</taxon>
    </lineage>
</organism>
<sequence length="363" mass="40438">MEVDLPFVCAILFFVLANAFTFLFGRGTHVSPQRLLDADEQRFNMLQEQVKVLQQKIADLESTKEGSGSTGANLNALASRVESLESQLAKASKDNEGKTKELDQLKQKILILEGRQAEASLVMEMSGEAEEQQIESEVNNLQEQVTLLQEESIALLAAQVCHISEGLVKLQRFSCHEFEATSLLLAEMNERMIQSILDGHHDHLEELSSSCADHGADRIQQAELNESLDVLLQTNEGHARLAGRCCRHPLRAMEIVSIFYSSMKKAVAQKVDALHAEHEEVAQPIKARMHAEHEAHPPVDGQPSEAYLEATDDDYHELTGETRKFAHGLVKARTDLQAELRPFDQVRVLVRGLMQGSQPTQTS</sequence>
<dbReference type="RefSeq" id="XP_025371799.1">
    <property type="nucleotide sequence ID" value="XM_025516875.1"/>
</dbReference>
<keyword evidence="3" id="KW-1185">Reference proteome</keyword>
<evidence type="ECO:0000313" key="2">
    <source>
        <dbReference type="EMBL" id="PWN44639.1"/>
    </source>
</evidence>